<reference evidence="2" key="1">
    <citation type="journal article" date="2017" name="Nat. Ecol. Evol.">
        <title>Genome expansion and lineage-specific genetic innovations in the forest pathogenic fungi Armillaria.</title>
        <authorList>
            <person name="Sipos G."/>
            <person name="Prasanna A.N."/>
            <person name="Walter M.C."/>
            <person name="O'Connor E."/>
            <person name="Balint B."/>
            <person name="Krizsan K."/>
            <person name="Kiss B."/>
            <person name="Hess J."/>
            <person name="Varga T."/>
            <person name="Slot J."/>
            <person name="Riley R."/>
            <person name="Boka B."/>
            <person name="Rigling D."/>
            <person name="Barry K."/>
            <person name="Lee J."/>
            <person name="Mihaltcheva S."/>
            <person name="LaButti K."/>
            <person name="Lipzen A."/>
            <person name="Waldron R."/>
            <person name="Moloney N.M."/>
            <person name="Sperisen C."/>
            <person name="Kredics L."/>
            <person name="Vagvoelgyi C."/>
            <person name="Patrignani A."/>
            <person name="Fitzpatrick D."/>
            <person name="Nagy I."/>
            <person name="Doyle S."/>
            <person name="Anderson J.B."/>
            <person name="Grigoriev I.V."/>
            <person name="Gueldener U."/>
            <person name="Muensterkoetter M."/>
            <person name="Nagy L.G."/>
        </authorList>
    </citation>
    <scope>NUCLEOTIDE SEQUENCE [LARGE SCALE GENOMIC DNA]</scope>
    <source>
        <strain evidence="2">28-4</strain>
    </source>
</reference>
<dbReference type="AlphaFoldDB" id="A0A2H3BCE9"/>
<dbReference type="EMBL" id="KZ293432">
    <property type="protein sequence ID" value="PBK68535.1"/>
    <property type="molecule type" value="Genomic_DNA"/>
</dbReference>
<sequence length="489" mass="54267">MDNTSAGSEICSLNIFCSDRPRGPSSTIGMVFEAMEHIWLMPAMMGKVNSATILEGCNEVSQSDSVMQPVHDKEPERLTSDVIVEAPPAAQMVVADTAVEISDTSTTMRIEDENPDAMASDKTYYIQKVEVHGLGHLPMKYQIYLKITVGETPYMTSAYRMPSRSIPYWAHPINLGSHDDSIIVKFKLFQNPKTPLMRKASLGSAEKKISDFPRSGGRFFVIVNICLLIASISADRTISLKMNNKPVSSLKVFFSNDIRRVMEGVVQYTPAPKTSLDGIGKLLDAMEPIEKVIDMIADAHPATKIAWNIVSMGTNLLRKKKETNEIVTKLYNLKSVYDTLFQHTIECSIFIKGYVENKSWAGRLSRAFLSSKAEEFCDGFQDLRDQLLLNIVAEDLAVTLAMLEKVEEIDMHQLLQDLRPWTSLGPKSTCMKGTRVATINYLMDWIADCNGGMMWCSGLAGTGKSSLVGETVSVPSFAMIAFNTPTRHT</sequence>
<organism evidence="1 2">
    <name type="scientific">Armillaria solidipes</name>
    <dbReference type="NCBI Taxonomy" id="1076256"/>
    <lineage>
        <taxon>Eukaryota</taxon>
        <taxon>Fungi</taxon>
        <taxon>Dikarya</taxon>
        <taxon>Basidiomycota</taxon>
        <taxon>Agaricomycotina</taxon>
        <taxon>Agaricomycetes</taxon>
        <taxon>Agaricomycetidae</taxon>
        <taxon>Agaricales</taxon>
        <taxon>Marasmiineae</taxon>
        <taxon>Physalacriaceae</taxon>
        <taxon>Armillaria</taxon>
    </lineage>
</organism>
<dbReference type="STRING" id="1076256.A0A2H3BCE9"/>
<accession>A0A2H3BCE9</accession>
<keyword evidence="2" id="KW-1185">Reference proteome</keyword>
<dbReference type="Proteomes" id="UP000218334">
    <property type="component" value="Unassembled WGS sequence"/>
</dbReference>
<name>A0A2H3BCE9_9AGAR</name>
<evidence type="ECO:0000313" key="1">
    <source>
        <dbReference type="EMBL" id="PBK68535.1"/>
    </source>
</evidence>
<protein>
    <submittedName>
        <fullName evidence="1">Uncharacterized protein</fullName>
    </submittedName>
</protein>
<gene>
    <name evidence="1" type="ORF">ARMSODRAFT_1019665</name>
</gene>
<proteinExistence type="predicted"/>
<evidence type="ECO:0000313" key="2">
    <source>
        <dbReference type="Proteomes" id="UP000218334"/>
    </source>
</evidence>